<comment type="similarity">
    <text evidence="2 7">Belongs to the NDUFAF7 family.</text>
</comment>
<dbReference type="SUPFAM" id="SSF53335">
    <property type="entry name" value="S-adenosyl-L-methionine-dependent methyltransferases"/>
    <property type="match status" value="1"/>
</dbReference>
<evidence type="ECO:0000256" key="6">
    <source>
        <dbReference type="ARBA" id="ARBA00048612"/>
    </source>
</evidence>
<dbReference type="GO" id="GO:0035243">
    <property type="term" value="F:protein-arginine omega-N symmetric methyltransferase activity"/>
    <property type="evidence" value="ECO:0007669"/>
    <property type="project" value="UniProtKB-EC"/>
</dbReference>
<keyword evidence="4 7" id="KW-0808">Transferase</keyword>
<dbReference type="Gene3D" id="3.40.50.12710">
    <property type="match status" value="1"/>
</dbReference>
<keyword evidence="5 7" id="KW-0496">Mitochondrion</keyword>
<dbReference type="AlphaFoldDB" id="A0A9P6NLR6"/>
<organism evidence="8 9">
    <name type="scientific">Cronartium quercuum f. sp. fusiforme G11</name>
    <dbReference type="NCBI Taxonomy" id="708437"/>
    <lineage>
        <taxon>Eukaryota</taxon>
        <taxon>Fungi</taxon>
        <taxon>Dikarya</taxon>
        <taxon>Basidiomycota</taxon>
        <taxon>Pucciniomycotina</taxon>
        <taxon>Pucciniomycetes</taxon>
        <taxon>Pucciniales</taxon>
        <taxon>Coleosporiaceae</taxon>
        <taxon>Cronartium</taxon>
    </lineage>
</organism>
<evidence type="ECO:0000256" key="3">
    <source>
        <dbReference type="ARBA" id="ARBA00022603"/>
    </source>
</evidence>
<dbReference type="Pfam" id="PF02636">
    <property type="entry name" value="Methyltransf_28"/>
    <property type="match status" value="1"/>
</dbReference>
<dbReference type="EC" id="2.1.1.320" evidence="7"/>
<dbReference type="InterPro" id="IPR029063">
    <property type="entry name" value="SAM-dependent_MTases_sf"/>
</dbReference>
<evidence type="ECO:0000256" key="7">
    <source>
        <dbReference type="RuleBase" id="RU364114"/>
    </source>
</evidence>
<dbReference type="GO" id="GO:0032981">
    <property type="term" value="P:mitochondrial respiratory chain complex I assembly"/>
    <property type="evidence" value="ECO:0007669"/>
    <property type="project" value="TreeGrafter"/>
</dbReference>
<evidence type="ECO:0000256" key="2">
    <source>
        <dbReference type="ARBA" id="ARBA00005891"/>
    </source>
</evidence>
<evidence type="ECO:0000256" key="4">
    <source>
        <dbReference type="ARBA" id="ARBA00022679"/>
    </source>
</evidence>
<protein>
    <recommendedName>
        <fullName evidence="7">Protein arginine methyltransferase NDUFAF7</fullName>
        <ecNumber evidence="7">2.1.1.320</ecNumber>
    </recommendedName>
</protein>
<proteinExistence type="inferred from homology"/>
<reference evidence="8" key="1">
    <citation type="submission" date="2013-11" db="EMBL/GenBank/DDBJ databases">
        <title>Genome sequence of the fusiform rust pathogen reveals effectors for host alternation and coevolution with pine.</title>
        <authorList>
            <consortium name="DOE Joint Genome Institute"/>
            <person name="Smith K."/>
            <person name="Pendleton A."/>
            <person name="Kubisiak T."/>
            <person name="Anderson C."/>
            <person name="Salamov A."/>
            <person name="Aerts A."/>
            <person name="Riley R."/>
            <person name="Clum A."/>
            <person name="Lindquist E."/>
            <person name="Ence D."/>
            <person name="Campbell M."/>
            <person name="Kronenberg Z."/>
            <person name="Feau N."/>
            <person name="Dhillon B."/>
            <person name="Hamelin R."/>
            <person name="Burleigh J."/>
            <person name="Smith J."/>
            <person name="Yandell M."/>
            <person name="Nelson C."/>
            <person name="Grigoriev I."/>
            <person name="Davis J."/>
        </authorList>
    </citation>
    <scope>NUCLEOTIDE SEQUENCE</scope>
    <source>
        <strain evidence="8">G11</strain>
    </source>
</reference>
<comment type="caution">
    <text evidence="8">The sequence shown here is derived from an EMBL/GenBank/DDBJ whole genome shotgun (WGS) entry which is preliminary data.</text>
</comment>
<dbReference type="OrthoDB" id="438553at2759"/>
<dbReference type="InterPro" id="IPR003788">
    <property type="entry name" value="NDUFAF7"/>
</dbReference>
<evidence type="ECO:0000313" key="8">
    <source>
        <dbReference type="EMBL" id="KAG0146343.1"/>
    </source>
</evidence>
<keyword evidence="9" id="KW-1185">Reference proteome</keyword>
<name>A0A9P6NLR6_9BASI</name>
<keyword evidence="3 7" id="KW-0489">Methyltransferase</keyword>
<dbReference type="PANTHER" id="PTHR12049:SF7">
    <property type="entry name" value="PROTEIN ARGININE METHYLTRANSFERASE NDUFAF7, MITOCHONDRIAL"/>
    <property type="match status" value="1"/>
</dbReference>
<dbReference type="GO" id="GO:0032259">
    <property type="term" value="P:methylation"/>
    <property type="evidence" value="ECO:0007669"/>
    <property type="project" value="UniProtKB-KW"/>
</dbReference>
<comment type="catalytic activity">
    <reaction evidence="6 7">
        <text>L-arginyl-[protein] + 2 S-adenosyl-L-methionine = N(omega),N(omega)'-dimethyl-L-arginyl-[protein] + 2 S-adenosyl-L-homocysteine + 2 H(+)</text>
        <dbReference type="Rhea" id="RHEA:48108"/>
        <dbReference type="Rhea" id="RHEA-COMP:10532"/>
        <dbReference type="Rhea" id="RHEA-COMP:11992"/>
        <dbReference type="ChEBI" id="CHEBI:15378"/>
        <dbReference type="ChEBI" id="CHEBI:29965"/>
        <dbReference type="ChEBI" id="CHEBI:57856"/>
        <dbReference type="ChEBI" id="CHEBI:59789"/>
        <dbReference type="ChEBI" id="CHEBI:88221"/>
        <dbReference type="EC" id="2.1.1.320"/>
    </reaction>
</comment>
<comment type="function">
    <text evidence="7">Arginine methyltransferase involved in the assembly or stability of mitochondrial NADH:ubiquinone oxidoreductase complex (complex I).</text>
</comment>
<dbReference type="Proteomes" id="UP000886653">
    <property type="component" value="Unassembled WGS sequence"/>
</dbReference>
<sequence>MDLCLNHPQLGYYSRVDRSGEADPFGTSGDFITSPEVSQIFGELLGVWFLSRWQAAGCSQSIRVVELGPGRGTLMADMLRTFKSIKTCPTDVKAIHLVENSPFMRKLQRAQLSSIVSESQIHWHDRIDEVPKNAQEWTAIVAHEFFDALPVHIFQKTDKGFREVLVDVENSGTQILTPHHAPRTRPLRFVLSPAPTLASQTLISTEHQKLQTGSRIELSPMSPHIATQLTQLLQVQHPSDPGGAGLIVDYGDSHHFGDSLRGFHQHQIVDPLTKPGLTDITTNVDFASLQKAIQPFASTYGPITQREFLLRMGIEVRASRLGQTSEVASACDRLISPLGMGNQYKVLGIETSRLSQLQTEVYPFPPSQL</sequence>
<dbReference type="InterPro" id="IPR038375">
    <property type="entry name" value="NDUFAF7_sf"/>
</dbReference>
<gene>
    <name evidence="8" type="ORF">CROQUDRAFT_44518</name>
</gene>
<evidence type="ECO:0000313" key="9">
    <source>
        <dbReference type="Proteomes" id="UP000886653"/>
    </source>
</evidence>
<evidence type="ECO:0000256" key="5">
    <source>
        <dbReference type="ARBA" id="ARBA00023128"/>
    </source>
</evidence>
<comment type="subcellular location">
    <subcellularLocation>
        <location evidence="1 7">Mitochondrion</location>
    </subcellularLocation>
</comment>
<dbReference type="PANTHER" id="PTHR12049">
    <property type="entry name" value="PROTEIN ARGININE METHYLTRANSFERASE NDUFAF7, MITOCHONDRIAL"/>
    <property type="match status" value="1"/>
</dbReference>
<dbReference type="EMBL" id="MU167262">
    <property type="protein sequence ID" value="KAG0146343.1"/>
    <property type="molecule type" value="Genomic_DNA"/>
</dbReference>
<dbReference type="GO" id="GO:0005739">
    <property type="term" value="C:mitochondrion"/>
    <property type="evidence" value="ECO:0007669"/>
    <property type="project" value="UniProtKB-SubCell"/>
</dbReference>
<evidence type="ECO:0000256" key="1">
    <source>
        <dbReference type="ARBA" id="ARBA00004173"/>
    </source>
</evidence>
<accession>A0A9P6NLR6</accession>